<gene>
    <name evidence="5" type="ORF">SAMN02745124_01328</name>
</gene>
<proteinExistence type="inferred from homology"/>
<accession>A0A1M5UUV3</accession>
<organism evidence="5 6">
    <name type="scientific">Desulfofustis glycolicus DSM 9705</name>
    <dbReference type="NCBI Taxonomy" id="1121409"/>
    <lineage>
        <taxon>Bacteria</taxon>
        <taxon>Pseudomonadati</taxon>
        <taxon>Thermodesulfobacteriota</taxon>
        <taxon>Desulfobulbia</taxon>
        <taxon>Desulfobulbales</taxon>
        <taxon>Desulfocapsaceae</taxon>
        <taxon>Desulfofustis</taxon>
    </lineage>
</organism>
<dbReference type="SUPFAM" id="SSF53163">
    <property type="entry name" value="HybD-like"/>
    <property type="match status" value="1"/>
</dbReference>
<dbReference type="PANTHER" id="PTHR30302:SF1">
    <property type="entry name" value="HYDROGENASE 2 MATURATION PROTEASE"/>
    <property type="match status" value="1"/>
</dbReference>
<name>A0A1M5UUV3_9BACT</name>
<evidence type="ECO:0000256" key="2">
    <source>
        <dbReference type="ARBA" id="ARBA00022670"/>
    </source>
</evidence>
<dbReference type="CDD" id="cd00518">
    <property type="entry name" value="H2MP"/>
    <property type="match status" value="1"/>
</dbReference>
<evidence type="ECO:0000256" key="1">
    <source>
        <dbReference type="ARBA" id="ARBA00006814"/>
    </source>
</evidence>
<dbReference type="GO" id="GO:0008047">
    <property type="term" value="F:enzyme activator activity"/>
    <property type="evidence" value="ECO:0007669"/>
    <property type="project" value="InterPro"/>
</dbReference>
<dbReference type="GO" id="GO:0004190">
    <property type="term" value="F:aspartic-type endopeptidase activity"/>
    <property type="evidence" value="ECO:0007669"/>
    <property type="project" value="UniProtKB-KW"/>
</dbReference>
<keyword evidence="4" id="KW-0378">Hydrolase</keyword>
<dbReference type="Pfam" id="PF01750">
    <property type="entry name" value="HycI"/>
    <property type="match status" value="1"/>
</dbReference>
<dbReference type="NCBIfam" id="TIGR00072">
    <property type="entry name" value="hydrog_prot"/>
    <property type="match status" value="1"/>
</dbReference>
<dbReference type="InterPro" id="IPR000671">
    <property type="entry name" value="Peptidase_A31"/>
</dbReference>
<evidence type="ECO:0000256" key="3">
    <source>
        <dbReference type="ARBA" id="ARBA00022750"/>
    </source>
</evidence>
<dbReference type="STRING" id="1121409.SAMN02745124_01328"/>
<dbReference type="PRINTS" id="PR00446">
    <property type="entry name" value="HYDRGNUPTAKE"/>
</dbReference>
<dbReference type="GO" id="GO:0016485">
    <property type="term" value="P:protein processing"/>
    <property type="evidence" value="ECO:0007669"/>
    <property type="project" value="TreeGrafter"/>
</dbReference>
<dbReference type="OrthoDB" id="5432258at2"/>
<dbReference type="PANTHER" id="PTHR30302">
    <property type="entry name" value="HYDROGENASE 1 MATURATION PROTEASE"/>
    <property type="match status" value="1"/>
</dbReference>
<evidence type="ECO:0000313" key="5">
    <source>
        <dbReference type="EMBL" id="SHH66726.1"/>
    </source>
</evidence>
<dbReference type="RefSeq" id="WP_073374498.1">
    <property type="nucleotide sequence ID" value="NZ_FQXS01000006.1"/>
</dbReference>
<keyword evidence="6" id="KW-1185">Reference proteome</keyword>
<dbReference type="Proteomes" id="UP000184139">
    <property type="component" value="Unassembled WGS sequence"/>
</dbReference>
<keyword evidence="3" id="KW-0064">Aspartyl protease</keyword>
<keyword evidence="2 5" id="KW-0645">Protease</keyword>
<reference evidence="5 6" key="1">
    <citation type="submission" date="2016-11" db="EMBL/GenBank/DDBJ databases">
        <authorList>
            <person name="Jaros S."/>
            <person name="Januszkiewicz K."/>
            <person name="Wedrychowicz H."/>
        </authorList>
    </citation>
    <scope>NUCLEOTIDE SEQUENCE [LARGE SCALE GENOMIC DNA]</scope>
    <source>
        <strain evidence="5 6">DSM 9705</strain>
    </source>
</reference>
<dbReference type="AlphaFoldDB" id="A0A1M5UUV3"/>
<dbReference type="Gene3D" id="3.40.50.1450">
    <property type="entry name" value="HybD-like"/>
    <property type="match status" value="1"/>
</dbReference>
<evidence type="ECO:0000313" key="6">
    <source>
        <dbReference type="Proteomes" id="UP000184139"/>
    </source>
</evidence>
<dbReference type="InterPro" id="IPR023430">
    <property type="entry name" value="Pept_HybD-like_dom_sf"/>
</dbReference>
<comment type="similarity">
    <text evidence="1">Belongs to the peptidase A31 family.</text>
</comment>
<evidence type="ECO:0000256" key="4">
    <source>
        <dbReference type="ARBA" id="ARBA00022801"/>
    </source>
</evidence>
<sequence>MRTLVVCIGNDLVGDDGVGHEIFRQLSKRALPSGVRVCLLGLGGIDIIDHLDGEELLIVVDAVQLGQPAGTVRVLPWEDIPASDLRPVSGHGIGIREALQVCRRLYPDKAAQNVYLVGVEGSCFNELGTGLTDIVRRAVPEAVGRVVELIDSGPVDQPADR</sequence>
<protein>
    <submittedName>
        <fullName evidence="5">Hydrogenase maturation protease</fullName>
    </submittedName>
</protein>
<dbReference type="EMBL" id="FQXS01000006">
    <property type="protein sequence ID" value="SHH66726.1"/>
    <property type="molecule type" value="Genomic_DNA"/>
</dbReference>